<dbReference type="PANTHER" id="PTHR32552">
    <property type="entry name" value="FERRICHROME IRON RECEPTOR-RELATED"/>
    <property type="match status" value="1"/>
</dbReference>
<keyword evidence="9" id="KW-0406">Ion transport</keyword>
<dbReference type="InterPro" id="IPR000531">
    <property type="entry name" value="Beta-barrel_TonB"/>
</dbReference>
<evidence type="ECO:0000256" key="14">
    <source>
        <dbReference type="PROSITE-ProRule" id="PRU01360"/>
    </source>
</evidence>
<dbReference type="SUPFAM" id="SSF56935">
    <property type="entry name" value="Porins"/>
    <property type="match status" value="1"/>
</dbReference>
<name>A0A261QYE5_9BORD</name>
<keyword evidence="13 14" id="KW-0998">Cell outer membrane</keyword>
<evidence type="ECO:0000256" key="4">
    <source>
        <dbReference type="ARBA" id="ARBA00022452"/>
    </source>
</evidence>
<sequence>MLRAAGCIGIIRNILIPNTIMPATLRIFRHASRIPLRPLSRALHIAWAAGLLAGSPALAQTVQGSVTTLEATTVTGELGVSNPTPIEYAGGQVGRGGQLGLLGNIDNMDAPFVVSSYTSKLIEDQQARTLGDVVKNDASVLVGNGFGNSAETFSIRGFALNNDDLSFNGLYGILPRQVLPTQMIERVEILKGANAFLNGAAPGGSGLGGSINIQPKRAGADPLTRATLDYTSDSQVGAGVDIARRWGDSQQYGVRVNAAHREGDTRVDDAGQRMTVGTIGLDYLGEQLRLSLDAGYQKYHYSQPRPTISLLSDQVPSPPSNTVNYGQPWTYSELESTFGVLRAEYDFSSNLMGYAAIGTSHDRENGDYGQPSVNGDGTGTVSRLTVPYTRDSVSGEIGVRARFQTGTVGHLVNAGVSRLQTRVRQAWEMSGPTDIDIYDPDYFPRPDTVFTGGDLDDPHVSSRTHLTSFALSDQLSFLDDRVLFTAGVRYQTIKDKLYTTDGAPDSTYDKSVWTPAFGLVVRPWEQVSFYVNHIEGLSRGDTAPMTASNFGETLAPYRTKQTEAGVKLDFGDIGGHIGVFQIEKPEAYTNSDNVFELAGSQRNRGLEMSVHGEPWKGIRILGGITFMDPELRGTRGGLQDGNDAIGVPRYQAVLGAEWDVPGLAGLTLQAYAQRRGSQYVNIDNTGKIPAWTRIDLGARYATKIDGRNVVWRLGVDNVADKDYWATVGNDFGQITQGMGRVYKLSMSVDF</sequence>
<dbReference type="Gene3D" id="2.40.170.20">
    <property type="entry name" value="TonB-dependent receptor, beta-barrel domain"/>
    <property type="match status" value="1"/>
</dbReference>
<accession>A0A261QYE5</accession>
<dbReference type="PANTHER" id="PTHR32552:SF82">
    <property type="entry name" value="FCUA PROTEIN"/>
    <property type="match status" value="1"/>
</dbReference>
<comment type="caution">
    <text evidence="20">The sequence shown here is derived from an EMBL/GenBank/DDBJ whole genome shotgun (WGS) entry which is preliminary data.</text>
</comment>
<protein>
    <recommendedName>
        <fullName evidence="22">TonB-dependent siderophore receptor</fullName>
    </recommendedName>
</protein>
<keyword evidence="11 14" id="KW-0472">Membrane</keyword>
<reference evidence="21" key="1">
    <citation type="submission" date="2017-05" db="EMBL/GenBank/DDBJ databases">
        <title>Complete and WGS of Bordetella genogroups.</title>
        <authorList>
            <person name="Spilker T."/>
            <person name="Lipuma J."/>
        </authorList>
    </citation>
    <scope>NUCLEOTIDE SEQUENCE [LARGE SCALE GENOMIC DNA]</scope>
    <source>
        <strain evidence="21">AU18089</strain>
    </source>
</reference>
<dbReference type="Gene3D" id="2.170.130.10">
    <property type="entry name" value="TonB-dependent receptor, plug domain"/>
    <property type="match status" value="1"/>
</dbReference>
<evidence type="ECO:0000256" key="7">
    <source>
        <dbReference type="ARBA" id="ARBA00022729"/>
    </source>
</evidence>
<evidence type="ECO:0000256" key="17">
    <source>
        <dbReference type="SAM" id="MobiDB-lite"/>
    </source>
</evidence>
<gene>
    <name evidence="20" type="ORF">CAL19_11950</name>
</gene>
<dbReference type="InterPro" id="IPR010917">
    <property type="entry name" value="TonB_rcpt_CS"/>
</dbReference>
<evidence type="ECO:0000256" key="8">
    <source>
        <dbReference type="ARBA" id="ARBA00023004"/>
    </source>
</evidence>
<dbReference type="GO" id="GO:0015891">
    <property type="term" value="P:siderophore transport"/>
    <property type="evidence" value="ECO:0007669"/>
    <property type="project" value="InterPro"/>
</dbReference>
<dbReference type="GO" id="GO:0009279">
    <property type="term" value="C:cell outer membrane"/>
    <property type="evidence" value="ECO:0007669"/>
    <property type="project" value="UniProtKB-SubCell"/>
</dbReference>
<feature type="domain" description="TonB-dependent receptor plug" evidence="19">
    <location>
        <begin position="107"/>
        <end position="204"/>
    </location>
</feature>
<evidence type="ECO:0000313" key="21">
    <source>
        <dbReference type="Proteomes" id="UP000216947"/>
    </source>
</evidence>
<keyword evidence="5" id="KW-0410">Iron transport</keyword>
<evidence type="ECO:0000256" key="9">
    <source>
        <dbReference type="ARBA" id="ARBA00023065"/>
    </source>
</evidence>
<dbReference type="InterPro" id="IPR039426">
    <property type="entry name" value="TonB-dep_rcpt-like"/>
</dbReference>
<evidence type="ECO:0000256" key="12">
    <source>
        <dbReference type="ARBA" id="ARBA00023170"/>
    </source>
</evidence>
<evidence type="ECO:0000256" key="11">
    <source>
        <dbReference type="ARBA" id="ARBA00023136"/>
    </source>
</evidence>
<comment type="similarity">
    <text evidence="2 14 16">Belongs to the TonB-dependent receptor family.</text>
</comment>
<keyword evidence="8" id="KW-0408">Iron</keyword>
<organism evidence="20 21">
    <name type="scientific">Bordetella genomosp. 7</name>
    <dbReference type="NCBI Taxonomy" id="1416805"/>
    <lineage>
        <taxon>Bacteria</taxon>
        <taxon>Pseudomonadati</taxon>
        <taxon>Pseudomonadota</taxon>
        <taxon>Betaproteobacteria</taxon>
        <taxon>Burkholderiales</taxon>
        <taxon>Alcaligenaceae</taxon>
        <taxon>Bordetella</taxon>
    </lineage>
</organism>
<proteinExistence type="inferred from homology"/>
<dbReference type="CDD" id="cd01347">
    <property type="entry name" value="ligand_gated_channel"/>
    <property type="match status" value="1"/>
</dbReference>
<evidence type="ECO:0000259" key="18">
    <source>
        <dbReference type="Pfam" id="PF00593"/>
    </source>
</evidence>
<dbReference type="InterPro" id="IPR037066">
    <property type="entry name" value="Plug_dom_sf"/>
</dbReference>
<keyword evidence="7" id="KW-0732">Signal</keyword>
<dbReference type="Pfam" id="PF07715">
    <property type="entry name" value="Plug"/>
    <property type="match status" value="1"/>
</dbReference>
<keyword evidence="4 14" id="KW-1134">Transmembrane beta strand</keyword>
<evidence type="ECO:0000256" key="6">
    <source>
        <dbReference type="ARBA" id="ARBA00022692"/>
    </source>
</evidence>
<evidence type="ECO:0000259" key="19">
    <source>
        <dbReference type="Pfam" id="PF07715"/>
    </source>
</evidence>
<dbReference type="InterPro" id="IPR036942">
    <property type="entry name" value="Beta-barrel_TonB_sf"/>
</dbReference>
<dbReference type="PROSITE" id="PS52016">
    <property type="entry name" value="TONB_DEPENDENT_REC_3"/>
    <property type="match status" value="1"/>
</dbReference>
<keyword evidence="6 14" id="KW-0812">Transmembrane</keyword>
<evidence type="ECO:0008006" key="22">
    <source>
        <dbReference type="Google" id="ProtNLM"/>
    </source>
</evidence>
<dbReference type="Pfam" id="PF00593">
    <property type="entry name" value="TonB_dep_Rec_b-barrel"/>
    <property type="match status" value="1"/>
</dbReference>
<evidence type="ECO:0000256" key="16">
    <source>
        <dbReference type="RuleBase" id="RU003357"/>
    </source>
</evidence>
<evidence type="ECO:0000313" key="20">
    <source>
        <dbReference type="EMBL" id="OZI17808.1"/>
    </source>
</evidence>
<evidence type="ECO:0000256" key="10">
    <source>
        <dbReference type="ARBA" id="ARBA00023077"/>
    </source>
</evidence>
<comment type="subcellular location">
    <subcellularLocation>
        <location evidence="1 14">Cell outer membrane</location>
        <topology evidence="1 14">Multi-pass membrane protein</topology>
    </subcellularLocation>
</comment>
<feature type="domain" description="TonB-dependent receptor-like beta-barrel" evidence="18">
    <location>
        <begin position="283"/>
        <end position="718"/>
    </location>
</feature>
<dbReference type="GO" id="GO:0015344">
    <property type="term" value="F:siderophore uptake transmembrane transporter activity"/>
    <property type="evidence" value="ECO:0007669"/>
    <property type="project" value="TreeGrafter"/>
</dbReference>
<feature type="compositionally biased region" description="Polar residues" evidence="17">
    <location>
        <begin position="371"/>
        <end position="381"/>
    </location>
</feature>
<feature type="region of interest" description="Disordered" evidence="17">
    <location>
        <begin position="362"/>
        <end position="381"/>
    </location>
</feature>
<dbReference type="NCBIfam" id="TIGR01783">
    <property type="entry name" value="TonB-siderophor"/>
    <property type="match status" value="1"/>
</dbReference>
<keyword evidence="10 16" id="KW-0798">TonB box</keyword>
<keyword evidence="12" id="KW-0675">Receptor</keyword>
<evidence type="ECO:0000256" key="13">
    <source>
        <dbReference type="ARBA" id="ARBA00023237"/>
    </source>
</evidence>
<dbReference type="GO" id="GO:0038023">
    <property type="term" value="F:signaling receptor activity"/>
    <property type="evidence" value="ECO:0007669"/>
    <property type="project" value="InterPro"/>
</dbReference>
<dbReference type="EMBL" id="NEVK01000006">
    <property type="protein sequence ID" value="OZI17808.1"/>
    <property type="molecule type" value="Genomic_DNA"/>
</dbReference>
<evidence type="ECO:0000256" key="3">
    <source>
        <dbReference type="ARBA" id="ARBA00022448"/>
    </source>
</evidence>
<feature type="short sequence motif" description="TonB C-terminal box" evidence="15">
    <location>
        <begin position="733"/>
        <end position="750"/>
    </location>
</feature>
<dbReference type="PROSITE" id="PS01156">
    <property type="entry name" value="TONB_DEPENDENT_REC_2"/>
    <property type="match status" value="1"/>
</dbReference>
<keyword evidence="3 14" id="KW-0813">Transport</keyword>
<dbReference type="InterPro" id="IPR012910">
    <property type="entry name" value="Plug_dom"/>
</dbReference>
<keyword evidence="21" id="KW-1185">Reference proteome</keyword>
<evidence type="ECO:0000256" key="15">
    <source>
        <dbReference type="PROSITE-ProRule" id="PRU10144"/>
    </source>
</evidence>
<dbReference type="AlphaFoldDB" id="A0A261QYE5"/>
<dbReference type="Proteomes" id="UP000216947">
    <property type="component" value="Unassembled WGS sequence"/>
</dbReference>
<evidence type="ECO:0000256" key="2">
    <source>
        <dbReference type="ARBA" id="ARBA00009810"/>
    </source>
</evidence>
<evidence type="ECO:0000256" key="1">
    <source>
        <dbReference type="ARBA" id="ARBA00004571"/>
    </source>
</evidence>
<dbReference type="InterPro" id="IPR010105">
    <property type="entry name" value="TonB_sidphr_rcpt"/>
</dbReference>
<evidence type="ECO:0000256" key="5">
    <source>
        <dbReference type="ARBA" id="ARBA00022496"/>
    </source>
</evidence>